<keyword evidence="4" id="KW-0967">Endosome</keyword>
<dbReference type="SUPFAM" id="SSF48403">
    <property type="entry name" value="Ankyrin repeat"/>
    <property type="match status" value="1"/>
</dbReference>
<dbReference type="EMBL" id="JBIYXZ010002085">
    <property type="protein sequence ID" value="KAL3046358.1"/>
    <property type="molecule type" value="Genomic_DNA"/>
</dbReference>
<evidence type="ECO:0000256" key="5">
    <source>
        <dbReference type="SAM" id="MobiDB-lite"/>
    </source>
</evidence>
<evidence type="ECO:0000256" key="2">
    <source>
        <dbReference type="ARBA" id="ARBA00022833"/>
    </source>
</evidence>
<dbReference type="GO" id="GO:0010008">
    <property type="term" value="C:endosome membrane"/>
    <property type="evidence" value="ECO:0007669"/>
    <property type="project" value="UniProtKB-SubCell"/>
</dbReference>
<keyword evidence="3 4" id="KW-0040">ANK repeat</keyword>
<keyword evidence="1 4" id="KW-0479">Metal-binding</keyword>
<feature type="region of interest" description="Disordered" evidence="5">
    <location>
        <begin position="30"/>
        <end position="95"/>
    </location>
</feature>
<name>A0ABD2FXF8_PAGBO</name>
<dbReference type="GO" id="GO:0005096">
    <property type="term" value="F:GTPase activator activity"/>
    <property type="evidence" value="ECO:0007669"/>
    <property type="project" value="UniProtKB-KW"/>
</dbReference>
<protein>
    <recommendedName>
        <fullName evidence="4">Arf-GAP with coiled-coil, ANK repeat and PH domain-containing protein</fullName>
        <shortName evidence="4">Cnt-b</shortName>
    </recommendedName>
    <alternativeName>
        <fullName evidence="4">Centaurin-beta</fullName>
    </alternativeName>
</protein>
<dbReference type="InterPro" id="IPR036770">
    <property type="entry name" value="Ankyrin_rpt-contain_sf"/>
</dbReference>
<evidence type="ECO:0000313" key="6">
    <source>
        <dbReference type="EMBL" id="KAL3046358.1"/>
    </source>
</evidence>
<feature type="repeat" description="ANK" evidence="3">
    <location>
        <begin position="133"/>
        <end position="165"/>
    </location>
</feature>
<organism evidence="6 7">
    <name type="scientific">Pagothenia borchgrevinki</name>
    <name type="common">Bald rockcod</name>
    <name type="synonym">Trematomus borchgrevinki</name>
    <dbReference type="NCBI Taxonomy" id="8213"/>
    <lineage>
        <taxon>Eukaryota</taxon>
        <taxon>Metazoa</taxon>
        <taxon>Chordata</taxon>
        <taxon>Craniata</taxon>
        <taxon>Vertebrata</taxon>
        <taxon>Euteleostomi</taxon>
        <taxon>Actinopterygii</taxon>
        <taxon>Neopterygii</taxon>
        <taxon>Teleostei</taxon>
        <taxon>Neoteleostei</taxon>
        <taxon>Acanthomorphata</taxon>
        <taxon>Eupercaria</taxon>
        <taxon>Perciformes</taxon>
        <taxon>Notothenioidei</taxon>
        <taxon>Nototheniidae</taxon>
        <taxon>Pagothenia</taxon>
    </lineage>
</organism>
<gene>
    <name evidence="6" type="ORF">OYC64_004380</name>
</gene>
<dbReference type="PANTHER" id="PTHR23180:SF197">
    <property type="entry name" value="ARF-GAP WITH COILED-COIL, ANK REPEAT AND PH DOMAIN-CONTAINING PROTEIN 1"/>
    <property type="match status" value="1"/>
</dbReference>
<comment type="function">
    <text evidence="4">GTPase-activating protein for the ADP ribosylation factor family.</text>
</comment>
<comment type="activity regulation">
    <text evidence="4">GAP activity stimulated by phosphatidylinositol 4,5-bisphosphate (PIP2) and phosphatidic acid.</text>
</comment>
<comment type="domain">
    <text evidence="4">The BAR domain mediates homodimerization, it can neither bind membrane nor impart curvature, but instead requires the neighboring PH domain to achieve these functions.</text>
</comment>
<dbReference type="FunFam" id="1.25.40.20:FF:000020">
    <property type="entry name" value="Arf-GAP with coiled-coil, ANK repeat and PH domain-containing protein 2"/>
    <property type="match status" value="1"/>
</dbReference>
<dbReference type="InterPro" id="IPR045258">
    <property type="entry name" value="ACAP1/2/3-like"/>
</dbReference>
<comment type="caution">
    <text evidence="6">The sequence shown here is derived from an EMBL/GenBank/DDBJ whole genome shotgun (WGS) entry which is preliminary data.</text>
</comment>
<evidence type="ECO:0000313" key="7">
    <source>
        <dbReference type="Proteomes" id="UP001619887"/>
    </source>
</evidence>
<feature type="repeat" description="ANK" evidence="3">
    <location>
        <begin position="166"/>
        <end position="198"/>
    </location>
</feature>
<comment type="subcellular location">
    <subcellularLocation>
        <location evidence="4">Endosome membrane</location>
        <topology evidence="4">Peripheral membrane protein</topology>
    </subcellularLocation>
</comment>
<dbReference type="PROSITE" id="PS50088">
    <property type="entry name" value="ANK_REPEAT"/>
    <property type="match status" value="2"/>
</dbReference>
<feature type="non-terminal residue" evidence="6">
    <location>
        <position position="1"/>
    </location>
</feature>
<keyword evidence="2 4" id="KW-0862">Zinc</keyword>
<evidence type="ECO:0000256" key="1">
    <source>
        <dbReference type="ARBA" id="ARBA00022723"/>
    </source>
</evidence>
<proteinExistence type="predicted"/>
<dbReference type="SMART" id="SM00248">
    <property type="entry name" value="ANK"/>
    <property type="match status" value="3"/>
</dbReference>
<dbReference type="Gene3D" id="1.25.40.20">
    <property type="entry name" value="Ankyrin repeat-containing domain"/>
    <property type="match status" value="1"/>
</dbReference>
<keyword evidence="7" id="KW-1185">Reference proteome</keyword>
<keyword evidence="4" id="KW-0863">Zinc-finger</keyword>
<accession>A0ABD2FXF8</accession>
<feature type="region of interest" description="Disordered" evidence="5">
    <location>
        <begin position="254"/>
        <end position="273"/>
    </location>
</feature>
<dbReference type="AlphaFoldDB" id="A0ABD2FXF8"/>
<keyword evidence="4" id="KW-0343">GTPase activation</keyword>
<dbReference type="Proteomes" id="UP001619887">
    <property type="component" value="Unassembled WGS sequence"/>
</dbReference>
<dbReference type="GO" id="GO:0008270">
    <property type="term" value="F:zinc ion binding"/>
    <property type="evidence" value="ECO:0007669"/>
    <property type="project" value="UniProtKB-KW"/>
</dbReference>
<reference evidence="6 7" key="1">
    <citation type="journal article" date="2022" name="G3 (Bethesda)">
        <title>Evaluating Illumina-, Nanopore-, and PacBio-based genome assembly strategies with the bald notothen, Trematomus borchgrevinki.</title>
        <authorList>
            <person name="Rayamajhi N."/>
            <person name="Cheng C.C."/>
            <person name="Catchen J.M."/>
        </authorList>
    </citation>
    <scope>NUCLEOTIDE SEQUENCE [LARGE SCALE GENOMIC DNA]</scope>
    <source>
        <strain evidence="6">AGRC-2024</strain>
    </source>
</reference>
<dbReference type="InterPro" id="IPR002110">
    <property type="entry name" value="Ankyrin_rpt"/>
</dbReference>
<sequence length="273" mass="30190">KPHPTSPRGDKETWIRSKYVEKKFIQKLPETGRAALQRRNRALTQERNTQRPALKPKPNRATLPRLPGLSPSPTDLVPQNNTHKEVEEEEEEDLSGLHPGALLYRSAALQNFPVMADALAHGANVNWVNVTEESSTPLIQAVSANALAACEFLLQNGANVNQADSNGRGPLHHATILGHTGLVCLFLKRGADYNARDKTQKDPISIAVDTANADIVTLLRIAKMNKEMREMDGAFGQSGDETYQDIFRDFSHMASNNPEKLKRRSADPKSYPA</sequence>
<keyword evidence="4" id="KW-0677">Repeat</keyword>
<dbReference type="PANTHER" id="PTHR23180">
    <property type="entry name" value="CENTAURIN/ARF"/>
    <property type="match status" value="1"/>
</dbReference>
<dbReference type="PROSITE" id="PS50297">
    <property type="entry name" value="ANK_REP_REGION"/>
    <property type="match status" value="2"/>
</dbReference>
<reference evidence="6 7" key="2">
    <citation type="journal article" date="2024" name="G3 (Bethesda)">
        <title>The genome of the cryopelagic Antarctic bald notothen, Trematomus borchgrevinki.</title>
        <authorList>
            <person name="Rayamajhi N."/>
            <person name="Rivera-Colon A.G."/>
            <person name="Minhas B.F."/>
            <person name="Cheng C.C."/>
            <person name="Catchen J.M."/>
        </authorList>
    </citation>
    <scope>NUCLEOTIDE SEQUENCE [LARGE SCALE GENOMIC DNA]</scope>
    <source>
        <strain evidence="6">AGRC-2024</strain>
    </source>
</reference>
<evidence type="ECO:0000256" key="3">
    <source>
        <dbReference type="PROSITE-ProRule" id="PRU00023"/>
    </source>
</evidence>
<feature type="compositionally biased region" description="Polar residues" evidence="5">
    <location>
        <begin position="42"/>
        <end position="51"/>
    </location>
</feature>
<comment type="domain">
    <text evidence="4">PH domain binds phospholipids including phosphatidic acid, phosphatidylinositol 3-phosphate, phosphatidylinositol 3,5-bisphosphate (PIP2) and phosphatidylinositol 3,4,5-trisphosphate (PIP3). May mediate protein binding to PIP2 or PIP3 containing membranes.</text>
</comment>
<dbReference type="Pfam" id="PF12796">
    <property type="entry name" value="Ank_2"/>
    <property type="match status" value="1"/>
</dbReference>
<evidence type="ECO:0000256" key="4">
    <source>
        <dbReference type="RuleBase" id="RU369028"/>
    </source>
</evidence>
<feature type="compositionally biased region" description="Polar residues" evidence="5">
    <location>
        <begin position="71"/>
        <end position="81"/>
    </location>
</feature>